<dbReference type="EMBL" id="JAKGBZ010000004">
    <property type="protein sequence ID" value="MCF3945793.1"/>
    <property type="molecule type" value="Genomic_DNA"/>
</dbReference>
<sequence>MAESPISRLFGNISQGGGPRGPNGGSPRPARPLPVGWLGAAAFVVIAIVVLGSCFYVVQPTEMAGVTRLGVVVTKEPVGPGVHFKLPFIETVNTIQTSISRFSLPPVQVYTADNQLLTLGVSLTYQVPRAAVLHLLYDVGKAGNIDIDRTIEPIIADRALRVFAQHKTINISERRAVIDEQMHIAISKALKRLFGIDVIDIQIRSIAYTTAFDQAVEEAVEAKAQAVKEQNLVLEKQYMAEQTVTTAEGAAKARIAQAKGAAQATILRATAHAQSIGIVAKARAIAIAQVGKAAGAYPGIIPYSVATRWDGKLPTTTVGSGSGSSLFRVLLPAAGALVPKPAK</sequence>
<comment type="subcellular location">
    <subcellularLocation>
        <location evidence="1">Membrane</location>
        <topology evidence="1">Single-pass membrane protein</topology>
    </subcellularLocation>
</comment>
<dbReference type="PANTHER" id="PTHR42911">
    <property type="entry name" value="MODULATOR OF FTSH PROTEASE HFLC"/>
    <property type="match status" value="1"/>
</dbReference>
<accession>A0ABS9DST6</accession>
<keyword evidence="2" id="KW-0472">Membrane</keyword>
<dbReference type="RefSeq" id="WP_235703027.1">
    <property type="nucleotide sequence ID" value="NZ_JAKGBZ010000004.1"/>
</dbReference>
<dbReference type="SMART" id="SM00244">
    <property type="entry name" value="PHB"/>
    <property type="match status" value="1"/>
</dbReference>
<evidence type="ECO:0000313" key="4">
    <source>
        <dbReference type="EMBL" id="MCF3945793.1"/>
    </source>
</evidence>
<reference evidence="4 5" key="1">
    <citation type="submission" date="2022-01" db="EMBL/GenBank/DDBJ databases">
        <authorList>
            <person name="Won M."/>
            <person name="Kim S.-J."/>
            <person name="Kwon S.-W."/>
        </authorList>
    </citation>
    <scope>NUCLEOTIDE SEQUENCE [LARGE SCALE GENOMIC DNA]</scope>
    <source>
        <strain evidence="4 5">KCTC 23505</strain>
    </source>
</reference>
<gene>
    <name evidence="4" type="ORF">L2A60_03725</name>
</gene>
<keyword evidence="2" id="KW-0812">Transmembrane</keyword>
<feature type="domain" description="Band 7" evidence="3">
    <location>
        <begin position="53"/>
        <end position="224"/>
    </location>
</feature>
<dbReference type="InterPro" id="IPR036013">
    <property type="entry name" value="Band_7/SPFH_dom_sf"/>
</dbReference>
<name>A0ABS9DST6_9PROT</name>
<feature type="transmembrane region" description="Helical" evidence="2">
    <location>
        <begin position="35"/>
        <end position="58"/>
    </location>
</feature>
<evidence type="ECO:0000313" key="5">
    <source>
        <dbReference type="Proteomes" id="UP001521209"/>
    </source>
</evidence>
<evidence type="ECO:0000256" key="1">
    <source>
        <dbReference type="ARBA" id="ARBA00004167"/>
    </source>
</evidence>
<keyword evidence="5" id="KW-1185">Reference proteome</keyword>
<comment type="caution">
    <text evidence="4">The sequence shown here is derived from an EMBL/GenBank/DDBJ whole genome shotgun (WGS) entry which is preliminary data.</text>
</comment>
<organism evidence="4 5">
    <name type="scientific">Acidiphilium iwatense</name>
    <dbReference type="NCBI Taxonomy" id="768198"/>
    <lineage>
        <taxon>Bacteria</taxon>
        <taxon>Pseudomonadati</taxon>
        <taxon>Pseudomonadota</taxon>
        <taxon>Alphaproteobacteria</taxon>
        <taxon>Acetobacterales</taxon>
        <taxon>Acidocellaceae</taxon>
        <taxon>Acidiphilium</taxon>
    </lineage>
</organism>
<dbReference type="Gene3D" id="3.30.479.30">
    <property type="entry name" value="Band 7 domain"/>
    <property type="match status" value="1"/>
</dbReference>
<protein>
    <recommendedName>
        <fullName evidence="3">Band 7 domain-containing protein</fullName>
    </recommendedName>
</protein>
<keyword evidence="2" id="KW-1133">Transmembrane helix</keyword>
<dbReference type="Proteomes" id="UP001521209">
    <property type="component" value="Unassembled WGS sequence"/>
</dbReference>
<evidence type="ECO:0000256" key="2">
    <source>
        <dbReference type="SAM" id="Phobius"/>
    </source>
</evidence>
<proteinExistence type="predicted"/>
<dbReference type="PANTHER" id="PTHR42911:SF2">
    <property type="entry name" value="PROHIBITIN FAMILY PROTEIN"/>
    <property type="match status" value="1"/>
</dbReference>
<dbReference type="InterPro" id="IPR001107">
    <property type="entry name" value="Band_7"/>
</dbReference>
<dbReference type="SUPFAM" id="SSF117892">
    <property type="entry name" value="Band 7/SPFH domain"/>
    <property type="match status" value="1"/>
</dbReference>
<dbReference type="Pfam" id="PF01145">
    <property type="entry name" value="Band_7"/>
    <property type="match status" value="1"/>
</dbReference>
<evidence type="ECO:0000259" key="3">
    <source>
        <dbReference type="SMART" id="SM00244"/>
    </source>
</evidence>